<proteinExistence type="predicted"/>
<organism evidence="3 4">
    <name type="scientific">Canavalia gladiata</name>
    <name type="common">Sword bean</name>
    <name type="synonym">Dolichos gladiatus</name>
    <dbReference type="NCBI Taxonomy" id="3824"/>
    <lineage>
        <taxon>Eukaryota</taxon>
        <taxon>Viridiplantae</taxon>
        <taxon>Streptophyta</taxon>
        <taxon>Embryophyta</taxon>
        <taxon>Tracheophyta</taxon>
        <taxon>Spermatophyta</taxon>
        <taxon>Magnoliopsida</taxon>
        <taxon>eudicotyledons</taxon>
        <taxon>Gunneridae</taxon>
        <taxon>Pentapetalae</taxon>
        <taxon>rosids</taxon>
        <taxon>fabids</taxon>
        <taxon>Fabales</taxon>
        <taxon>Fabaceae</taxon>
        <taxon>Papilionoideae</taxon>
        <taxon>50 kb inversion clade</taxon>
        <taxon>NPAAA clade</taxon>
        <taxon>indigoferoid/millettioid clade</taxon>
        <taxon>Phaseoleae</taxon>
        <taxon>Canavalia</taxon>
    </lineage>
</organism>
<dbReference type="AlphaFoldDB" id="A0AAN9KU15"/>
<feature type="transmembrane region" description="Helical" evidence="2">
    <location>
        <begin position="105"/>
        <end position="128"/>
    </location>
</feature>
<accession>A0AAN9KU15</accession>
<feature type="region of interest" description="Disordered" evidence="1">
    <location>
        <begin position="1"/>
        <end position="23"/>
    </location>
</feature>
<dbReference type="EMBL" id="JAYMYQ010000006">
    <property type="protein sequence ID" value="KAK7323236.1"/>
    <property type="molecule type" value="Genomic_DNA"/>
</dbReference>
<evidence type="ECO:0000313" key="4">
    <source>
        <dbReference type="Proteomes" id="UP001367508"/>
    </source>
</evidence>
<protein>
    <submittedName>
        <fullName evidence="3">Uncharacterized protein</fullName>
    </submittedName>
</protein>
<keyword evidence="2" id="KW-1133">Transmembrane helix</keyword>
<evidence type="ECO:0000256" key="2">
    <source>
        <dbReference type="SAM" id="Phobius"/>
    </source>
</evidence>
<keyword evidence="2" id="KW-0472">Membrane</keyword>
<name>A0AAN9KU15_CANGL</name>
<sequence>MPLFPPRQEGQYFVPTQDEAPLSPPPTYTFPSQRYTEAGGSSHVGPSIEIQFGFDALFMSLNFPSPRRFLVKWTLRWALASKGPRRVQVHSLRQHSSPFHHFTHLWGHLSPLCMVLCSISIFYMTIAVRMWRIFPGGKRDGQPGAEAEDFRLMYILF</sequence>
<dbReference type="Proteomes" id="UP001367508">
    <property type="component" value="Unassembled WGS sequence"/>
</dbReference>
<comment type="caution">
    <text evidence="3">The sequence shown here is derived from an EMBL/GenBank/DDBJ whole genome shotgun (WGS) entry which is preliminary data.</text>
</comment>
<evidence type="ECO:0000313" key="3">
    <source>
        <dbReference type="EMBL" id="KAK7323236.1"/>
    </source>
</evidence>
<evidence type="ECO:0000256" key="1">
    <source>
        <dbReference type="SAM" id="MobiDB-lite"/>
    </source>
</evidence>
<reference evidence="3 4" key="1">
    <citation type="submission" date="2024-01" db="EMBL/GenBank/DDBJ databases">
        <title>The genomes of 5 underutilized Papilionoideae crops provide insights into root nodulation and disease resistanc.</title>
        <authorList>
            <person name="Jiang F."/>
        </authorList>
    </citation>
    <scope>NUCLEOTIDE SEQUENCE [LARGE SCALE GENOMIC DNA]</scope>
    <source>
        <strain evidence="3">LVBAO_FW01</strain>
        <tissue evidence="3">Leaves</tissue>
    </source>
</reference>
<keyword evidence="2" id="KW-0812">Transmembrane</keyword>
<gene>
    <name evidence="3" type="ORF">VNO77_26701</name>
</gene>
<keyword evidence="4" id="KW-1185">Reference proteome</keyword>